<accession>A0AA38ZGS4</accession>
<name>A0AA38ZGS4_VITRO</name>
<keyword evidence="2" id="KW-1185">Reference proteome</keyword>
<protein>
    <submittedName>
        <fullName evidence="1">Uncharacterized protein</fullName>
    </submittedName>
</protein>
<dbReference type="AlphaFoldDB" id="A0AA38ZGS4"/>
<reference evidence="1 2" key="1">
    <citation type="journal article" date="2023" name="BMC Biotechnol.">
        <title>Vitis rotundifolia cv Carlos genome sequencing.</title>
        <authorList>
            <person name="Huff M."/>
            <person name="Hulse-Kemp A."/>
            <person name="Scheffler B."/>
            <person name="Youngblood R."/>
            <person name="Simpson S."/>
            <person name="Babiker E."/>
            <person name="Staton M."/>
        </authorList>
    </citation>
    <scope>NUCLEOTIDE SEQUENCE [LARGE SCALE GENOMIC DNA]</scope>
    <source>
        <tissue evidence="1">Leaf</tissue>
    </source>
</reference>
<evidence type="ECO:0000313" key="1">
    <source>
        <dbReference type="EMBL" id="KAJ9688362.1"/>
    </source>
</evidence>
<gene>
    <name evidence="1" type="ORF">PVL29_014182</name>
</gene>
<dbReference type="EMBL" id="JARBHA010000011">
    <property type="protein sequence ID" value="KAJ9688362.1"/>
    <property type="molecule type" value="Genomic_DNA"/>
</dbReference>
<comment type="caution">
    <text evidence="1">The sequence shown here is derived from an EMBL/GenBank/DDBJ whole genome shotgun (WGS) entry which is preliminary data.</text>
</comment>
<organism evidence="1 2">
    <name type="scientific">Vitis rotundifolia</name>
    <name type="common">Muscadine grape</name>
    <dbReference type="NCBI Taxonomy" id="103349"/>
    <lineage>
        <taxon>Eukaryota</taxon>
        <taxon>Viridiplantae</taxon>
        <taxon>Streptophyta</taxon>
        <taxon>Embryophyta</taxon>
        <taxon>Tracheophyta</taxon>
        <taxon>Spermatophyta</taxon>
        <taxon>Magnoliopsida</taxon>
        <taxon>eudicotyledons</taxon>
        <taxon>Gunneridae</taxon>
        <taxon>Pentapetalae</taxon>
        <taxon>rosids</taxon>
        <taxon>Vitales</taxon>
        <taxon>Vitaceae</taxon>
        <taxon>Viteae</taxon>
        <taxon>Vitis</taxon>
    </lineage>
</organism>
<sequence>MEEAGRKSKKMEMLPSGDHRYAFFDHSHSSVTAFYPKEAHLGNFEYMKRMAVDALERARAGGTKTNSFVVQTLGGGAKSEISDEDYEVKSDAESVCQHIKDGAAVAAVETPSDEESSVDDALKENRVRKKLEVLAQMVGVDSGKPGVVLDEVVRVLRDLERNASQV</sequence>
<proteinExistence type="predicted"/>
<evidence type="ECO:0000313" key="2">
    <source>
        <dbReference type="Proteomes" id="UP001168098"/>
    </source>
</evidence>
<dbReference type="Proteomes" id="UP001168098">
    <property type="component" value="Unassembled WGS sequence"/>
</dbReference>